<protein>
    <submittedName>
        <fullName evidence="1">Uncharacterized protein</fullName>
    </submittedName>
</protein>
<dbReference type="AlphaFoldDB" id="A0A0A9EV80"/>
<sequence>MIGESALVVPKCCSCSQLGSFHSITRCQAGVGLQIRLTIALCFEM</sequence>
<accession>A0A0A9EV80</accession>
<dbReference type="EMBL" id="GBRH01196105">
    <property type="protein sequence ID" value="JAE01791.1"/>
    <property type="molecule type" value="Transcribed_RNA"/>
</dbReference>
<evidence type="ECO:0000313" key="1">
    <source>
        <dbReference type="EMBL" id="JAE01791.1"/>
    </source>
</evidence>
<proteinExistence type="predicted"/>
<reference evidence="1" key="2">
    <citation type="journal article" date="2015" name="Data Brief">
        <title>Shoot transcriptome of the giant reed, Arundo donax.</title>
        <authorList>
            <person name="Barrero R.A."/>
            <person name="Guerrero F.D."/>
            <person name="Moolhuijzen P."/>
            <person name="Goolsby J.A."/>
            <person name="Tidwell J."/>
            <person name="Bellgard S.E."/>
            <person name="Bellgard M.I."/>
        </authorList>
    </citation>
    <scope>NUCLEOTIDE SEQUENCE</scope>
    <source>
        <tissue evidence="1">Shoot tissue taken approximately 20 cm above the soil surface</tissue>
    </source>
</reference>
<name>A0A0A9EV80_ARUDO</name>
<reference evidence="1" key="1">
    <citation type="submission" date="2014-09" db="EMBL/GenBank/DDBJ databases">
        <authorList>
            <person name="Magalhaes I.L.F."/>
            <person name="Oliveira U."/>
            <person name="Santos F.R."/>
            <person name="Vidigal T.H.D.A."/>
            <person name="Brescovit A.D."/>
            <person name="Santos A.J."/>
        </authorList>
    </citation>
    <scope>NUCLEOTIDE SEQUENCE</scope>
    <source>
        <tissue evidence="1">Shoot tissue taken approximately 20 cm above the soil surface</tissue>
    </source>
</reference>
<organism evidence="1">
    <name type="scientific">Arundo donax</name>
    <name type="common">Giant reed</name>
    <name type="synonym">Donax arundinaceus</name>
    <dbReference type="NCBI Taxonomy" id="35708"/>
    <lineage>
        <taxon>Eukaryota</taxon>
        <taxon>Viridiplantae</taxon>
        <taxon>Streptophyta</taxon>
        <taxon>Embryophyta</taxon>
        <taxon>Tracheophyta</taxon>
        <taxon>Spermatophyta</taxon>
        <taxon>Magnoliopsida</taxon>
        <taxon>Liliopsida</taxon>
        <taxon>Poales</taxon>
        <taxon>Poaceae</taxon>
        <taxon>PACMAD clade</taxon>
        <taxon>Arundinoideae</taxon>
        <taxon>Arundineae</taxon>
        <taxon>Arundo</taxon>
    </lineage>
</organism>